<reference evidence="2" key="1">
    <citation type="submission" date="2020-05" db="EMBL/GenBank/DDBJ databases">
        <authorList>
            <person name="Chiriac C."/>
            <person name="Salcher M."/>
            <person name="Ghai R."/>
            <person name="Kavagutti S V."/>
        </authorList>
    </citation>
    <scope>NUCLEOTIDE SEQUENCE</scope>
</reference>
<accession>A0A6J7D8J7</accession>
<dbReference type="InterPro" id="IPR050855">
    <property type="entry name" value="NDM-1-like"/>
</dbReference>
<dbReference type="AlphaFoldDB" id="A0A6J7D8J7"/>
<feature type="domain" description="Metallo-beta-lactamase" evidence="1">
    <location>
        <begin position="34"/>
        <end position="245"/>
    </location>
</feature>
<evidence type="ECO:0000259" key="1">
    <source>
        <dbReference type="SMART" id="SM00849"/>
    </source>
</evidence>
<dbReference type="PANTHER" id="PTHR42951:SF21">
    <property type="entry name" value="METALLO-HYDROLASE YQJP-RELATED"/>
    <property type="match status" value="1"/>
</dbReference>
<evidence type="ECO:0000313" key="2">
    <source>
        <dbReference type="EMBL" id="CAB4867282.1"/>
    </source>
</evidence>
<protein>
    <submittedName>
        <fullName evidence="2">Unannotated protein</fullName>
    </submittedName>
</protein>
<dbReference type="InterPro" id="IPR001279">
    <property type="entry name" value="Metallo-B-lactamas"/>
</dbReference>
<gene>
    <name evidence="2" type="ORF">UFOPK3423_00547</name>
</gene>
<dbReference type="EMBL" id="CAFBLQ010000043">
    <property type="protein sequence ID" value="CAB4867282.1"/>
    <property type="molecule type" value="Genomic_DNA"/>
</dbReference>
<proteinExistence type="predicted"/>
<dbReference type="Pfam" id="PF00753">
    <property type="entry name" value="Lactamase_B"/>
    <property type="match status" value="1"/>
</dbReference>
<organism evidence="2">
    <name type="scientific">freshwater metagenome</name>
    <dbReference type="NCBI Taxonomy" id="449393"/>
    <lineage>
        <taxon>unclassified sequences</taxon>
        <taxon>metagenomes</taxon>
        <taxon>ecological metagenomes</taxon>
    </lineage>
</organism>
<dbReference type="InterPro" id="IPR036866">
    <property type="entry name" value="RibonucZ/Hydroxyglut_hydro"/>
</dbReference>
<dbReference type="PANTHER" id="PTHR42951">
    <property type="entry name" value="METALLO-BETA-LACTAMASE DOMAIN-CONTAINING"/>
    <property type="match status" value="1"/>
</dbReference>
<dbReference type="Gene3D" id="3.60.15.10">
    <property type="entry name" value="Ribonuclease Z/Hydroxyacylglutathione hydrolase-like"/>
    <property type="match status" value="1"/>
</dbReference>
<sequence>MSLPSRKRELGRGERVIPGIWRLRLPLPWPGIPHVNAWAIAAGDGIVLVDTGLHEPGSLAHLERALAMVNLRLENVRLLICTHAHADHYGQAATVIERAGCELWMHPNHAHMLEAAEDRQAMLDRRLEIARQSGVPARPLQAYRQSTEGQGSGIAAVVAPQRDLVAGVEIPTDLGAWKVLETPGHAPSHVCLYLEGRRILISGDHLLGRVAPYFDYGWSPDPVGEFLESLSAVEDLDMRLCLAGHARPFTDVQAHINANRVLIAERLEACLQVLATAGPVTVFDAIPLIFGTEITSENANWWLNETLCLLRHLELAGAVSCLPGEDGEPAHWVIA</sequence>
<dbReference type="SMART" id="SM00849">
    <property type="entry name" value="Lactamase_B"/>
    <property type="match status" value="1"/>
</dbReference>
<dbReference type="SUPFAM" id="SSF56281">
    <property type="entry name" value="Metallo-hydrolase/oxidoreductase"/>
    <property type="match status" value="1"/>
</dbReference>
<name>A0A6J7D8J7_9ZZZZ</name>